<evidence type="ECO:0000256" key="2">
    <source>
        <dbReference type="SAM" id="Phobius"/>
    </source>
</evidence>
<comment type="caution">
    <text evidence="3">The sequence shown here is derived from an EMBL/GenBank/DDBJ whole genome shotgun (WGS) entry which is preliminary data.</text>
</comment>
<feature type="region of interest" description="Disordered" evidence="1">
    <location>
        <begin position="1"/>
        <end position="37"/>
    </location>
</feature>
<evidence type="ECO:0000313" key="3">
    <source>
        <dbReference type="EMBL" id="PTQ85188.1"/>
    </source>
</evidence>
<evidence type="ECO:0000313" key="4">
    <source>
        <dbReference type="Proteomes" id="UP000244161"/>
    </source>
</evidence>
<dbReference type="Proteomes" id="UP000244161">
    <property type="component" value="Unassembled WGS sequence"/>
</dbReference>
<sequence length="106" mass="11637">MAKKNKGNQIQRKNVTPKVPELHKNNTGAAAKKNLPVDEDPSLQNSFNFTMYGMLIGASIGYFAGNLTIGFGIGTLIGAVVDSYLNTQKKKKREAILKVQAEKERK</sequence>
<dbReference type="RefSeq" id="WP_108032055.1">
    <property type="nucleotide sequence ID" value="NZ_QAOM01000005.1"/>
</dbReference>
<feature type="transmembrane region" description="Helical" evidence="2">
    <location>
        <begin position="60"/>
        <end position="85"/>
    </location>
</feature>
<dbReference type="AlphaFoldDB" id="A0A2T5IMX6"/>
<accession>A0A2T5IMX6</accession>
<keyword evidence="2" id="KW-0812">Transmembrane</keyword>
<gene>
    <name evidence="3" type="ORF">C8U37_10576</name>
</gene>
<dbReference type="OrthoDB" id="2168520at2"/>
<keyword evidence="2" id="KW-1133">Transmembrane helix</keyword>
<keyword evidence="4" id="KW-1185">Reference proteome</keyword>
<reference evidence="3 4" key="1">
    <citation type="submission" date="2018-04" db="EMBL/GenBank/DDBJ databases">
        <title>Genomic Encyclopedia of Archaeal and Bacterial Type Strains, Phase II (KMG-II): from individual species to whole genera.</title>
        <authorList>
            <person name="Goeker M."/>
        </authorList>
    </citation>
    <scope>NUCLEOTIDE SEQUENCE [LARGE SCALE GENOMIC DNA]</scope>
    <source>
        <strain evidence="3 4">DSM 18806</strain>
    </source>
</reference>
<proteinExistence type="predicted"/>
<evidence type="ECO:0000256" key="1">
    <source>
        <dbReference type="SAM" id="MobiDB-lite"/>
    </source>
</evidence>
<keyword evidence="2" id="KW-0472">Membrane</keyword>
<name>A0A2T5IMX6_9LACT</name>
<dbReference type="EMBL" id="QAOM01000005">
    <property type="protein sequence ID" value="PTQ85188.1"/>
    <property type="molecule type" value="Genomic_DNA"/>
</dbReference>
<evidence type="ECO:0008006" key="5">
    <source>
        <dbReference type="Google" id="ProtNLM"/>
    </source>
</evidence>
<protein>
    <recommendedName>
        <fullName evidence="5">Glycine zipper family protein</fullName>
    </recommendedName>
</protein>
<organism evidence="3 4">
    <name type="scientific">Trichococcus patagoniensis</name>
    <dbReference type="NCBI Taxonomy" id="382641"/>
    <lineage>
        <taxon>Bacteria</taxon>
        <taxon>Bacillati</taxon>
        <taxon>Bacillota</taxon>
        <taxon>Bacilli</taxon>
        <taxon>Lactobacillales</taxon>
        <taxon>Carnobacteriaceae</taxon>
        <taxon>Trichococcus</taxon>
    </lineage>
</organism>